<sequence>MVFTYYVVAVSRIVVIFASSIGGAIIYENKFSGWISTLDFIWNSFCHVLLFTLPVFVVERSLATLHLKNYERQYFWFFVPSIYALQIIVGFFISWNTYLKGNIFFIIFEQFCNLIALFVSFLIDSWGK</sequence>
<name>A0AC34QUC9_9BILA</name>
<evidence type="ECO:0000313" key="1">
    <source>
        <dbReference type="Proteomes" id="UP000887576"/>
    </source>
</evidence>
<organism evidence="1 2">
    <name type="scientific">Panagrolaimus sp. JU765</name>
    <dbReference type="NCBI Taxonomy" id="591449"/>
    <lineage>
        <taxon>Eukaryota</taxon>
        <taxon>Metazoa</taxon>
        <taxon>Ecdysozoa</taxon>
        <taxon>Nematoda</taxon>
        <taxon>Chromadorea</taxon>
        <taxon>Rhabditida</taxon>
        <taxon>Tylenchina</taxon>
        <taxon>Panagrolaimomorpha</taxon>
        <taxon>Panagrolaimoidea</taxon>
        <taxon>Panagrolaimidae</taxon>
        <taxon>Panagrolaimus</taxon>
    </lineage>
</organism>
<proteinExistence type="predicted"/>
<dbReference type="WBParaSite" id="JU765_v2.g19452.t1">
    <property type="protein sequence ID" value="JU765_v2.g19452.t1"/>
    <property type="gene ID" value="JU765_v2.g19452"/>
</dbReference>
<protein>
    <submittedName>
        <fullName evidence="2">Uncharacterized protein</fullName>
    </submittedName>
</protein>
<evidence type="ECO:0000313" key="2">
    <source>
        <dbReference type="WBParaSite" id="JU765_v2.g19452.t1"/>
    </source>
</evidence>
<reference evidence="2" key="1">
    <citation type="submission" date="2022-11" db="UniProtKB">
        <authorList>
            <consortium name="WormBaseParasite"/>
        </authorList>
    </citation>
    <scope>IDENTIFICATION</scope>
</reference>
<dbReference type="Proteomes" id="UP000887576">
    <property type="component" value="Unplaced"/>
</dbReference>
<accession>A0AC34QUC9</accession>